<keyword evidence="2 5" id="KW-0812">Transmembrane</keyword>
<accession>A0A2C9EMD4</accession>
<feature type="transmembrane region" description="Helical" evidence="5">
    <location>
        <begin position="101"/>
        <end position="116"/>
    </location>
</feature>
<dbReference type="EMBL" id="CP003190">
    <property type="protein sequence ID" value="AGL84807.1"/>
    <property type="molecule type" value="Genomic_DNA"/>
</dbReference>
<feature type="transmembrane region" description="Helical" evidence="5">
    <location>
        <begin position="302"/>
        <end position="321"/>
    </location>
</feature>
<dbReference type="NCBIfam" id="TIGR00815">
    <property type="entry name" value="sulP"/>
    <property type="match status" value="1"/>
</dbReference>
<evidence type="ECO:0000256" key="5">
    <source>
        <dbReference type="SAM" id="Phobius"/>
    </source>
</evidence>
<reference evidence="8" key="1">
    <citation type="journal article" date="2014" name="Genome Announc.">
        <title>Full-genome sequence of the plant growth-promoting bacterium Pseudomonas protegens CHA0.</title>
        <authorList>
            <person name="Jousset A."/>
            <person name="Schuldes J."/>
            <person name="Keel C."/>
            <person name="Maurhofer M."/>
            <person name="Daniel R."/>
            <person name="Scheu S."/>
            <person name="Thuermer A."/>
        </authorList>
    </citation>
    <scope>NUCLEOTIDE SEQUENCE [LARGE SCALE GENOMIC DNA]</scope>
    <source>
        <strain evidence="8">DSM 19095 / LMG 27888 / CFBP 6595 / CHA0</strain>
    </source>
</reference>
<feature type="transmembrane region" description="Helical" evidence="5">
    <location>
        <begin position="128"/>
        <end position="146"/>
    </location>
</feature>
<protein>
    <submittedName>
        <fullName evidence="7">Putative sulfate transporter</fullName>
    </submittedName>
</protein>
<sequence length="612" mass="66070">MAKHLGESKQKLLQLMALSCPIRLNNAPRRLAKQARSQRIKRNISKGPGMSLSRCLSGLSNLLHYRREWLRADLRAGLSVAAIQIPIAIAYAQIVGLPPQYGLYACVLPMIVYALIGSSRQLMVGPDAATCAMLGGAVAPLAMGDLQRTVELSMIVTVLVGLMLIAAGIARAGFIASFFSRPILIGYLNGIGLSLIAGQMGKVVGFKIEGDGFILGLADFLQRLGEIHGLTLAVGLASLGLLIWLPRRYPRVPAALLTVALFTLLAGLLGFDRLGVAILGHVPAGMPELSWPKTTLEESKSLLRDALGIATVSFCSAMLTARSFAARHGYAINANHEFIALGLSNLAAGASQGFAISGADSRTAVNDMAGGKSQLVGIIAALAIALILLFFTAPMAWIPQPALGAVLLMAGWGLLDVKSLKQIYRLSRFEFWLCLLTTVSVLGLGVLPGIMFAVTLAILRLLYSIYQPTDAVLGWMPGIEGQVDIHQYPQARTVPGLVVYRFDDAILFFNADYFKMRLLDTVQRESQPEVVLFDAEAVTDIDVSGIAVLREIRETLAAQGIYFAIARARGTFLAMLERSGMTREMDSQLLFGSVRSGIRTYRIWRNSMRGKQ</sequence>
<dbReference type="Pfam" id="PF01740">
    <property type="entry name" value="STAS"/>
    <property type="match status" value="1"/>
</dbReference>
<dbReference type="InterPro" id="IPR002645">
    <property type="entry name" value="STAS_dom"/>
</dbReference>
<dbReference type="Gene3D" id="3.30.750.24">
    <property type="entry name" value="STAS domain"/>
    <property type="match status" value="1"/>
</dbReference>
<evidence type="ECO:0000256" key="4">
    <source>
        <dbReference type="ARBA" id="ARBA00023136"/>
    </source>
</evidence>
<gene>
    <name evidence="7" type="ORF">PFLCHA0_c30370</name>
</gene>
<dbReference type="GO" id="GO:0055085">
    <property type="term" value="P:transmembrane transport"/>
    <property type="evidence" value="ECO:0007669"/>
    <property type="project" value="InterPro"/>
</dbReference>
<evidence type="ECO:0000259" key="6">
    <source>
        <dbReference type="PROSITE" id="PS50801"/>
    </source>
</evidence>
<dbReference type="InterPro" id="IPR001902">
    <property type="entry name" value="SLC26A/SulP_fam"/>
</dbReference>
<dbReference type="SUPFAM" id="SSF52091">
    <property type="entry name" value="SpoIIaa-like"/>
    <property type="match status" value="1"/>
</dbReference>
<evidence type="ECO:0000256" key="3">
    <source>
        <dbReference type="ARBA" id="ARBA00022989"/>
    </source>
</evidence>
<evidence type="ECO:0000256" key="1">
    <source>
        <dbReference type="ARBA" id="ARBA00004141"/>
    </source>
</evidence>
<dbReference type="KEGG" id="pprc:PFLCHA0_c30370"/>
<feature type="transmembrane region" description="Helical" evidence="5">
    <location>
        <begin position="257"/>
        <end position="282"/>
    </location>
</feature>
<feature type="transmembrane region" description="Helical" evidence="5">
    <location>
        <begin position="76"/>
        <end position="95"/>
    </location>
</feature>
<feature type="transmembrane region" description="Helical" evidence="5">
    <location>
        <begin position="375"/>
        <end position="396"/>
    </location>
</feature>
<proteinExistence type="predicted"/>
<dbReference type="HOGENOM" id="CLU_003182_13_0_6"/>
<dbReference type="Pfam" id="PF00916">
    <property type="entry name" value="Sulfate_transp"/>
    <property type="match status" value="1"/>
</dbReference>
<evidence type="ECO:0000313" key="8">
    <source>
        <dbReference type="Proteomes" id="UP000013940"/>
    </source>
</evidence>
<dbReference type="PANTHER" id="PTHR11814">
    <property type="entry name" value="SULFATE TRANSPORTER"/>
    <property type="match status" value="1"/>
</dbReference>
<feature type="domain" description="STAS" evidence="6">
    <location>
        <begin position="487"/>
        <end position="601"/>
    </location>
</feature>
<dbReference type="PROSITE" id="PS50801">
    <property type="entry name" value="STAS"/>
    <property type="match status" value="1"/>
</dbReference>
<dbReference type="InterPro" id="IPR011547">
    <property type="entry name" value="SLC26A/SulP_dom"/>
</dbReference>
<keyword evidence="3 5" id="KW-1133">Transmembrane helix</keyword>
<dbReference type="GO" id="GO:0016020">
    <property type="term" value="C:membrane"/>
    <property type="evidence" value="ECO:0007669"/>
    <property type="project" value="UniProtKB-SubCell"/>
</dbReference>
<dbReference type="eggNOG" id="COG0659">
    <property type="taxonomic scope" value="Bacteria"/>
</dbReference>
<feature type="transmembrane region" description="Helical" evidence="5">
    <location>
        <begin position="227"/>
        <end position="245"/>
    </location>
</feature>
<feature type="transmembrane region" description="Helical" evidence="5">
    <location>
        <begin position="152"/>
        <end position="170"/>
    </location>
</feature>
<dbReference type="AlphaFoldDB" id="A0A2C9EMD4"/>
<feature type="transmembrane region" description="Helical" evidence="5">
    <location>
        <begin position="182"/>
        <end position="201"/>
    </location>
</feature>
<organism evidence="7 8">
    <name type="scientific">Pseudomonas protegens (strain DSM 19095 / LMG 27888 / CFBP 6595 / CHA0)</name>
    <dbReference type="NCBI Taxonomy" id="1124983"/>
    <lineage>
        <taxon>Bacteria</taxon>
        <taxon>Pseudomonadati</taxon>
        <taxon>Pseudomonadota</taxon>
        <taxon>Gammaproteobacteria</taxon>
        <taxon>Pseudomonadales</taxon>
        <taxon>Pseudomonadaceae</taxon>
        <taxon>Pseudomonas</taxon>
    </lineage>
</organism>
<feature type="transmembrane region" description="Helical" evidence="5">
    <location>
        <begin position="402"/>
        <end position="420"/>
    </location>
</feature>
<feature type="transmembrane region" description="Helical" evidence="5">
    <location>
        <begin position="432"/>
        <end position="463"/>
    </location>
</feature>
<comment type="subcellular location">
    <subcellularLocation>
        <location evidence="1">Membrane</location>
        <topology evidence="1">Multi-pass membrane protein</topology>
    </subcellularLocation>
</comment>
<dbReference type="InterPro" id="IPR036513">
    <property type="entry name" value="STAS_dom_sf"/>
</dbReference>
<evidence type="ECO:0000256" key="2">
    <source>
        <dbReference type="ARBA" id="ARBA00022692"/>
    </source>
</evidence>
<dbReference type="CDD" id="cd07042">
    <property type="entry name" value="STAS_SulP_like_sulfate_transporter"/>
    <property type="match status" value="1"/>
</dbReference>
<evidence type="ECO:0000313" key="7">
    <source>
        <dbReference type="EMBL" id="AGL84807.1"/>
    </source>
</evidence>
<name>A0A2C9EMD4_PSEPH</name>
<keyword evidence="4 5" id="KW-0472">Membrane</keyword>
<dbReference type="Proteomes" id="UP000013940">
    <property type="component" value="Chromosome"/>
</dbReference>